<comment type="caution">
    <text evidence="2">The sequence shown here is derived from an EMBL/GenBank/DDBJ whole genome shotgun (WGS) entry which is preliminary data.</text>
</comment>
<keyword evidence="1" id="KW-0812">Transmembrane</keyword>
<dbReference type="Proteomes" id="UP001054945">
    <property type="component" value="Unassembled WGS sequence"/>
</dbReference>
<evidence type="ECO:0000313" key="2">
    <source>
        <dbReference type="EMBL" id="GIX91274.1"/>
    </source>
</evidence>
<protein>
    <submittedName>
        <fullName evidence="2">Uncharacterized protein</fullName>
    </submittedName>
</protein>
<proteinExistence type="predicted"/>
<organism evidence="2 3">
    <name type="scientific">Caerostris extrusa</name>
    <name type="common">Bark spider</name>
    <name type="synonym">Caerostris bankana</name>
    <dbReference type="NCBI Taxonomy" id="172846"/>
    <lineage>
        <taxon>Eukaryota</taxon>
        <taxon>Metazoa</taxon>
        <taxon>Ecdysozoa</taxon>
        <taxon>Arthropoda</taxon>
        <taxon>Chelicerata</taxon>
        <taxon>Arachnida</taxon>
        <taxon>Araneae</taxon>
        <taxon>Araneomorphae</taxon>
        <taxon>Entelegynae</taxon>
        <taxon>Araneoidea</taxon>
        <taxon>Araneidae</taxon>
        <taxon>Caerostris</taxon>
    </lineage>
</organism>
<dbReference type="AlphaFoldDB" id="A0AAV4P5S2"/>
<evidence type="ECO:0000313" key="3">
    <source>
        <dbReference type="Proteomes" id="UP001054945"/>
    </source>
</evidence>
<keyword evidence="1" id="KW-0472">Membrane</keyword>
<reference evidence="2 3" key="1">
    <citation type="submission" date="2021-06" db="EMBL/GenBank/DDBJ databases">
        <title>Caerostris extrusa draft genome.</title>
        <authorList>
            <person name="Kono N."/>
            <person name="Arakawa K."/>
        </authorList>
    </citation>
    <scope>NUCLEOTIDE SEQUENCE [LARGE SCALE GENOMIC DNA]</scope>
</reference>
<evidence type="ECO:0000256" key="1">
    <source>
        <dbReference type="SAM" id="Phobius"/>
    </source>
</evidence>
<sequence length="93" mass="10271">MNKNVRQSVNVSIKLINSSAKTNETLSPVLALSSAVMAIFGIPLVKTYTFVNFHAFSSKAEGRFAKNTSNKRLKFIALKHETLELTKVNKDDG</sequence>
<gene>
    <name evidence="2" type="ORF">CEXT_688921</name>
</gene>
<accession>A0AAV4P5S2</accession>
<dbReference type="EMBL" id="BPLR01004007">
    <property type="protein sequence ID" value="GIX91274.1"/>
    <property type="molecule type" value="Genomic_DNA"/>
</dbReference>
<feature type="transmembrane region" description="Helical" evidence="1">
    <location>
        <begin position="25"/>
        <end position="45"/>
    </location>
</feature>
<keyword evidence="1" id="KW-1133">Transmembrane helix</keyword>
<name>A0AAV4P5S2_CAEEX</name>
<keyword evidence="3" id="KW-1185">Reference proteome</keyword>